<evidence type="ECO:0000313" key="3">
    <source>
        <dbReference type="EMBL" id="KAJ8425372.1"/>
    </source>
</evidence>
<organism evidence="3 4">
    <name type="scientific">Carnegiea gigantea</name>
    <dbReference type="NCBI Taxonomy" id="171969"/>
    <lineage>
        <taxon>Eukaryota</taxon>
        <taxon>Viridiplantae</taxon>
        <taxon>Streptophyta</taxon>
        <taxon>Embryophyta</taxon>
        <taxon>Tracheophyta</taxon>
        <taxon>Spermatophyta</taxon>
        <taxon>Magnoliopsida</taxon>
        <taxon>eudicotyledons</taxon>
        <taxon>Gunneridae</taxon>
        <taxon>Pentapetalae</taxon>
        <taxon>Caryophyllales</taxon>
        <taxon>Cactineae</taxon>
        <taxon>Cactaceae</taxon>
        <taxon>Cactoideae</taxon>
        <taxon>Echinocereeae</taxon>
        <taxon>Carnegiea</taxon>
    </lineage>
</organism>
<dbReference type="AlphaFoldDB" id="A0A9Q1JHF1"/>
<dbReference type="Proteomes" id="UP001153076">
    <property type="component" value="Unassembled WGS sequence"/>
</dbReference>
<sequence>MTLLIFSAFVRVLSLTIVRMTSSWGITTLIDSVENLVSVRMFLTSIIFLRRKQYCVVTTCSHAMEQDLKYYFLGDVIHSREIPLVHVMKSGPRCSFSRLAIHMPDEDKLGSKPKLKIIYSGKPLEHFVQSKEDGSSHVKIPRPSNTHPRNPYSKHCSITIVCDPSTEKVIKLPPYGTENIMDILDAKPNPTECIGKSNDVHFKEELAHVPLPSRSQYFPSIGRKPLDGLKGVRSPNDDKVESIHRANAPSLAPRPQHPLRALQRGISVFNVDAVIKEVDKSATWAFDKTIPDKVSRTLFDGLPSLKGNLYATILQRGADVTPLESNVEGLIKQACDFRDLYSGQTSTEEHDSCRMEVQGKLDEASCRLNTGRAHYNAKVDELKQVEFRRKEQRKELQLLGNQKKDLSLSEHSLQETEREVIDLQGQTDILNAIEVMDAAIKPSLEKTKAYIKESFEDLKNFQWNPEHSLQETEREVIDLQGQLDILIATEVMDAATKASLEKTKAYIKESFEDLKNVSANEHSLQETEREVIDLQGQLDILNATEVMDAATKASLAKTKAYIKESFKDLKNVQWNP</sequence>
<evidence type="ECO:0000313" key="4">
    <source>
        <dbReference type="Proteomes" id="UP001153076"/>
    </source>
</evidence>
<gene>
    <name evidence="3" type="ORF">Cgig2_003650</name>
</gene>
<reference evidence="3" key="1">
    <citation type="submission" date="2022-04" db="EMBL/GenBank/DDBJ databases">
        <title>Carnegiea gigantea Genome sequencing and assembly v2.</title>
        <authorList>
            <person name="Copetti D."/>
            <person name="Sanderson M.J."/>
            <person name="Burquez A."/>
            <person name="Wojciechowski M.F."/>
        </authorList>
    </citation>
    <scope>NUCLEOTIDE SEQUENCE</scope>
    <source>
        <strain evidence="3">SGP5-SGP5p</strain>
        <tissue evidence="3">Aerial part</tissue>
    </source>
</reference>
<evidence type="ECO:0000256" key="2">
    <source>
        <dbReference type="SAM" id="SignalP"/>
    </source>
</evidence>
<dbReference type="OrthoDB" id="1761837at2759"/>
<keyword evidence="2" id="KW-0732">Signal</keyword>
<accession>A0A9Q1JHF1</accession>
<proteinExistence type="predicted"/>
<dbReference type="EMBL" id="JAKOGI010001485">
    <property type="protein sequence ID" value="KAJ8425372.1"/>
    <property type="molecule type" value="Genomic_DNA"/>
</dbReference>
<feature type="signal peptide" evidence="2">
    <location>
        <begin position="1"/>
        <end position="23"/>
    </location>
</feature>
<comment type="caution">
    <text evidence="3">The sequence shown here is derived from an EMBL/GenBank/DDBJ whole genome shotgun (WGS) entry which is preliminary data.</text>
</comment>
<keyword evidence="4" id="KW-1185">Reference proteome</keyword>
<feature type="region of interest" description="Disordered" evidence="1">
    <location>
        <begin position="131"/>
        <end position="150"/>
    </location>
</feature>
<evidence type="ECO:0000256" key="1">
    <source>
        <dbReference type="SAM" id="MobiDB-lite"/>
    </source>
</evidence>
<protein>
    <submittedName>
        <fullName evidence="3">Uncharacterized protein</fullName>
    </submittedName>
</protein>
<name>A0A9Q1JHF1_9CARY</name>
<feature type="chain" id="PRO_5040511215" evidence="2">
    <location>
        <begin position="24"/>
        <end position="576"/>
    </location>
</feature>